<dbReference type="Gene3D" id="1.10.3720.10">
    <property type="entry name" value="MetI-like"/>
    <property type="match status" value="1"/>
</dbReference>
<feature type="transmembrane region" description="Helical" evidence="7">
    <location>
        <begin position="21"/>
        <end position="42"/>
    </location>
</feature>
<proteinExistence type="inferred from homology"/>
<dbReference type="GO" id="GO:0005886">
    <property type="term" value="C:plasma membrane"/>
    <property type="evidence" value="ECO:0007669"/>
    <property type="project" value="UniProtKB-SubCell"/>
</dbReference>
<evidence type="ECO:0000259" key="8">
    <source>
        <dbReference type="PROSITE" id="PS50928"/>
    </source>
</evidence>
<evidence type="ECO:0000256" key="2">
    <source>
        <dbReference type="ARBA" id="ARBA00022448"/>
    </source>
</evidence>
<feature type="transmembrane region" description="Helical" evidence="7">
    <location>
        <begin position="242"/>
        <end position="263"/>
    </location>
</feature>
<dbReference type="InterPro" id="IPR005769">
    <property type="entry name" value="PhnE/PtxC"/>
</dbReference>
<evidence type="ECO:0000256" key="7">
    <source>
        <dbReference type="RuleBase" id="RU363032"/>
    </source>
</evidence>
<evidence type="ECO:0000256" key="5">
    <source>
        <dbReference type="ARBA" id="ARBA00022989"/>
    </source>
</evidence>
<dbReference type="InterPro" id="IPR000515">
    <property type="entry name" value="MetI-like"/>
</dbReference>
<evidence type="ECO:0000313" key="9">
    <source>
        <dbReference type="EMBL" id="PWV95385.1"/>
    </source>
</evidence>
<keyword evidence="3" id="KW-1003">Cell membrane</keyword>
<dbReference type="CDD" id="cd06261">
    <property type="entry name" value="TM_PBP2"/>
    <property type="match status" value="1"/>
</dbReference>
<evidence type="ECO:0000256" key="4">
    <source>
        <dbReference type="ARBA" id="ARBA00022692"/>
    </source>
</evidence>
<dbReference type="SUPFAM" id="SSF161098">
    <property type="entry name" value="MetI-like"/>
    <property type="match status" value="1"/>
</dbReference>
<keyword evidence="2 7" id="KW-0813">Transport</keyword>
<dbReference type="InterPro" id="IPR035906">
    <property type="entry name" value="MetI-like_sf"/>
</dbReference>
<dbReference type="PANTHER" id="PTHR30043:SF1">
    <property type="entry name" value="ABC TRANSPORT SYSTEM PERMEASE PROTEIN P69"/>
    <property type="match status" value="1"/>
</dbReference>
<dbReference type="AlphaFoldDB" id="A0A317PD96"/>
<dbReference type="Pfam" id="PF00528">
    <property type="entry name" value="BPD_transp_1"/>
    <property type="match status" value="1"/>
</dbReference>
<comment type="caution">
    <text evidence="9">The sequence shown here is derived from an EMBL/GenBank/DDBJ whole genome shotgun (WGS) entry which is preliminary data.</text>
</comment>
<keyword evidence="6 7" id="KW-0472">Membrane</keyword>
<dbReference type="OrthoDB" id="8557224at2"/>
<evidence type="ECO:0000256" key="1">
    <source>
        <dbReference type="ARBA" id="ARBA00004651"/>
    </source>
</evidence>
<dbReference type="PANTHER" id="PTHR30043">
    <property type="entry name" value="PHOSPHONATES TRANSPORT SYSTEM PERMEASE PROTEIN"/>
    <property type="match status" value="1"/>
</dbReference>
<keyword evidence="5 7" id="KW-1133">Transmembrane helix</keyword>
<evidence type="ECO:0000313" key="10">
    <source>
        <dbReference type="Proteomes" id="UP000246352"/>
    </source>
</evidence>
<keyword evidence="10" id="KW-1185">Reference proteome</keyword>
<feature type="domain" description="ABC transmembrane type-1" evidence="8">
    <location>
        <begin position="80"/>
        <end position="264"/>
    </location>
</feature>
<gene>
    <name evidence="9" type="ORF">DFR52_11116</name>
</gene>
<sequence length="272" mass="30008">MPVSTDIKGAKVWQLRNRNQTLIRWGSYLAAVAIFMWCWQRISEATTWFFVWDAPRIAADIGGRAWPPRWSYMDKLWGPLWDTFNMATLGTVMALFLAVPVAFLAARNTTPSTLFIRPVALFIIVATRSINSLIWALLLVAIVGPGVFAGLMAIALRSIGFCAKLLYEAIEEIDEKQVEAITATGASRWQVMTYAIVPQILPAFAGISVFRWDINIRESTVLGLVGAGGIGLQLQSSLNTLAWPQVTLILLVILFAVVVGEWVSAKVRGAII</sequence>
<dbReference type="RefSeq" id="WP_110034550.1">
    <property type="nucleotide sequence ID" value="NZ_QGTR01000011.1"/>
</dbReference>
<comment type="similarity">
    <text evidence="7">Belongs to the binding-protein-dependent transport system permease family.</text>
</comment>
<dbReference type="PROSITE" id="PS50928">
    <property type="entry name" value="ABC_TM1"/>
    <property type="match status" value="1"/>
</dbReference>
<feature type="transmembrane region" description="Helical" evidence="7">
    <location>
        <begin position="191"/>
        <end position="212"/>
    </location>
</feature>
<evidence type="ECO:0000256" key="3">
    <source>
        <dbReference type="ARBA" id="ARBA00022475"/>
    </source>
</evidence>
<keyword evidence="4 7" id="KW-0812">Transmembrane</keyword>
<dbReference type="EMBL" id="QGTR01000011">
    <property type="protein sequence ID" value="PWV95385.1"/>
    <property type="molecule type" value="Genomic_DNA"/>
</dbReference>
<dbReference type="NCBIfam" id="TIGR01097">
    <property type="entry name" value="PhnE"/>
    <property type="match status" value="1"/>
</dbReference>
<comment type="subcellular location">
    <subcellularLocation>
        <location evidence="1 7">Cell membrane</location>
        <topology evidence="1 7">Multi-pass membrane protein</topology>
    </subcellularLocation>
</comment>
<reference evidence="9 10" key="1">
    <citation type="submission" date="2018-05" db="EMBL/GenBank/DDBJ databases">
        <title>Genomic Encyclopedia of Type Strains, Phase IV (KMG-IV): sequencing the most valuable type-strain genomes for metagenomic binning, comparative biology and taxonomic classification.</title>
        <authorList>
            <person name="Goeker M."/>
        </authorList>
    </citation>
    <scope>NUCLEOTIDE SEQUENCE [LARGE SCALE GENOMIC DNA]</scope>
    <source>
        <strain evidence="9 10">DSM 16791</strain>
    </source>
</reference>
<evidence type="ECO:0000256" key="6">
    <source>
        <dbReference type="ARBA" id="ARBA00023136"/>
    </source>
</evidence>
<organism evidence="9 10">
    <name type="scientific">Hoeflea marina</name>
    <dbReference type="NCBI Taxonomy" id="274592"/>
    <lineage>
        <taxon>Bacteria</taxon>
        <taxon>Pseudomonadati</taxon>
        <taxon>Pseudomonadota</taxon>
        <taxon>Alphaproteobacteria</taxon>
        <taxon>Hyphomicrobiales</taxon>
        <taxon>Rhizobiaceae</taxon>
        <taxon>Hoeflea</taxon>
    </lineage>
</organism>
<protein>
    <submittedName>
        <fullName evidence="9">Phosphonate transport system permease protein</fullName>
    </submittedName>
</protein>
<dbReference type="Proteomes" id="UP000246352">
    <property type="component" value="Unassembled WGS sequence"/>
</dbReference>
<feature type="transmembrane region" description="Helical" evidence="7">
    <location>
        <begin position="84"/>
        <end position="106"/>
    </location>
</feature>
<dbReference type="GO" id="GO:0015416">
    <property type="term" value="F:ABC-type phosphonate transporter activity"/>
    <property type="evidence" value="ECO:0007669"/>
    <property type="project" value="InterPro"/>
</dbReference>
<accession>A0A317PD96</accession>
<name>A0A317PD96_9HYPH</name>
<feature type="transmembrane region" description="Helical" evidence="7">
    <location>
        <begin position="118"/>
        <end position="142"/>
    </location>
</feature>